<dbReference type="PROSITE" id="PS50109">
    <property type="entry name" value="HIS_KIN"/>
    <property type="match status" value="1"/>
</dbReference>
<dbReference type="Gene3D" id="1.10.287.130">
    <property type="match status" value="1"/>
</dbReference>
<dbReference type="PANTHER" id="PTHR43065">
    <property type="entry name" value="SENSOR HISTIDINE KINASE"/>
    <property type="match status" value="1"/>
</dbReference>
<dbReference type="PANTHER" id="PTHR43065:SF34">
    <property type="entry name" value="SPORULATION KINASE A"/>
    <property type="match status" value="1"/>
</dbReference>
<feature type="domain" description="Histidine kinase" evidence="10">
    <location>
        <begin position="392"/>
        <end position="596"/>
    </location>
</feature>
<dbReference type="SMART" id="SM00387">
    <property type="entry name" value="HATPase_c"/>
    <property type="match status" value="1"/>
</dbReference>
<feature type="transmembrane region" description="Helical" evidence="9">
    <location>
        <begin position="229"/>
        <end position="252"/>
    </location>
</feature>
<dbReference type="Pfam" id="PF07695">
    <property type="entry name" value="7TMR-DISM_7TM"/>
    <property type="match status" value="1"/>
</dbReference>
<dbReference type="GO" id="GO:0005524">
    <property type="term" value="F:ATP binding"/>
    <property type="evidence" value="ECO:0007669"/>
    <property type="project" value="UniProtKB-KW"/>
</dbReference>
<evidence type="ECO:0000313" key="12">
    <source>
        <dbReference type="Proteomes" id="UP000490800"/>
    </source>
</evidence>
<keyword evidence="9" id="KW-0812">Transmembrane</keyword>
<keyword evidence="12" id="KW-1185">Reference proteome</keyword>
<dbReference type="EMBL" id="RHLK01000012">
    <property type="protein sequence ID" value="MVP01384.1"/>
    <property type="molecule type" value="Genomic_DNA"/>
</dbReference>
<keyword evidence="3" id="KW-0597">Phosphoprotein</keyword>
<dbReference type="SMART" id="SM00388">
    <property type="entry name" value="HisKA"/>
    <property type="match status" value="1"/>
</dbReference>
<feature type="transmembrane region" description="Helical" evidence="9">
    <location>
        <begin position="320"/>
        <end position="341"/>
    </location>
</feature>
<evidence type="ECO:0000256" key="1">
    <source>
        <dbReference type="ARBA" id="ARBA00000085"/>
    </source>
</evidence>
<accession>A0A7X3FKX5</accession>
<evidence type="ECO:0000256" key="2">
    <source>
        <dbReference type="ARBA" id="ARBA00012438"/>
    </source>
</evidence>
<dbReference type="CDD" id="cd00082">
    <property type="entry name" value="HisKA"/>
    <property type="match status" value="1"/>
</dbReference>
<feature type="transmembrane region" description="Helical" evidence="9">
    <location>
        <begin position="169"/>
        <end position="190"/>
    </location>
</feature>
<evidence type="ECO:0000313" key="11">
    <source>
        <dbReference type="EMBL" id="MVP01384.1"/>
    </source>
</evidence>
<reference evidence="11 12" key="1">
    <citation type="journal article" date="2019" name="Microorganisms">
        <title>Paenibacillus lutrae sp. nov., A Chitinolytic Species Isolated from A River Otter in Castril Natural Park, Granada, Spain.</title>
        <authorList>
            <person name="Rodriguez M."/>
            <person name="Reina J.C."/>
            <person name="Bejar V."/>
            <person name="Llamas I."/>
        </authorList>
    </citation>
    <scope>NUCLEOTIDE SEQUENCE [LARGE SCALE GENOMIC DNA]</scope>
    <source>
        <strain evidence="11 12">N10</strain>
    </source>
</reference>
<feature type="transmembrane region" description="Helical" evidence="9">
    <location>
        <begin position="197"/>
        <end position="223"/>
    </location>
</feature>
<keyword evidence="4" id="KW-0808">Transferase</keyword>
<feature type="transmembrane region" description="Helical" evidence="9">
    <location>
        <begin position="347"/>
        <end position="367"/>
    </location>
</feature>
<organism evidence="11 12">
    <name type="scientific">Paenibacillus lutrae</name>
    <dbReference type="NCBI Taxonomy" id="2078573"/>
    <lineage>
        <taxon>Bacteria</taxon>
        <taxon>Bacillati</taxon>
        <taxon>Bacillota</taxon>
        <taxon>Bacilli</taxon>
        <taxon>Bacillales</taxon>
        <taxon>Paenibacillaceae</taxon>
        <taxon>Paenibacillus</taxon>
    </lineage>
</organism>
<dbReference type="EC" id="2.7.13.3" evidence="2"/>
<dbReference type="InterPro" id="IPR036890">
    <property type="entry name" value="HATPase_C_sf"/>
</dbReference>
<dbReference type="Gene3D" id="3.30.565.10">
    <property type="entry name" value="Histidine kinase-like ATPase, C-terminal domain"/>
    <property type="match status" value="1"/>
</dbReference>
<dbReference type="SUPFAM" id="SSF47384">
    <property type="entry name" value="Homodimeric domain of signal transducing histidine kinase"/>
    <property type="match status" value="1"/>
</dbReference>
<evidence type="ECO:0000256" key="9">
    <source>
        <dbReference type="SAM" id="Phobius"/>
    </source>
</evidence>
<dbReference type="SUPFAM" id="SSF55874">
    <property type="entry name" value="ATPase domain of HSP90 chaperone/DNA topoisomerase II/histidine kinase"/>
    <property type="match status" value="1"/>
</dbReference>
<keyword evidence="9" id="KW-0472">Membrane</keyword>
<dbReference type="Proteomes" id="UP000490800">
    <property type="component" value="Unassembled WGS sequence"/>
</dbReference>
<dbReference type="InterPro" id="IPR003661">
    <property type="entry name" value="HisK_dim/P_dom"/>
</dbReference>
<evidence type="ECO:0000256" key="3">
    <source>
        <dbReference type="ARBA" id="ARBA00022553"/>
    </source>
</evidence>
<dbReference type="InterPro" id="IPR003594">
    <property type="entry name" value="HATPase_dom"/>
</dbReference>
<evidence type="ECO:0000256" key="6">
    <source>
        <dbReference type="ARBA" id="ARBA00022777"/>
    </source>
</evidence>
<proteinExistence type="predicted"/>
<sequence length="599" mass="67333">MLIHLFEGSTALAYPDVMNDRLNAQPVLLTNWEYTWDAGEGDFWWNAVSDWKPVDKLKNPEDRMGRKDLWLRVRLPDSSTFSDPGILMKGYDNVEIYNEQGLVYRFGDWKSSKKHPYYGTPERIVPLPGGTQGMLYFHLNSGSSNIGIKEGVLYGSESGFVKQMVREEFGRAVLGVTYVLAGLVALYVYIAFRGNKVFLDFSLFSASFGIYSICRTSVIYLVFDHPALLTYAELVSLFAGVIGILLFVEHLLGAGRFEYIRRIWQIHLIYAIGTILLHTWQVFSVMAIIDIYQIVLLSTMPLVLVRIAQCAVKRTEGARLLLAGTIIICLAGVLDIVQYRLSLSMMFAPLTYLGVLAFIFMLIILLIRRFTDMMLQVRRTEKLSLVGQMAAGMAHELRNPLTIISGFLQLSQKQAGSASYLGMMSSEVSRMNEIISDFLLLSKPVNSRFDRHHLMPLLQETLELFENQCRDAGVRVILEEEGKVPEIDCDFNQLKQVFINMVKNSIEAMPEGGQLQITLSVLTKHRVQIRLSDQGSGIDPEDLARIGEPFFTTKDNGTGLGLMVSNKIIENHSGKLNISSRPGIGTTIDVILPIEIKTT</sequence>
<dbReference type="AlphaFoldDB" id="A0A7X3FKX5"/>
<protein>
    <recommendedName>
        <fullName evidence="2">histidine kinase</fullName>
        <ecNumber evidence="2">2.7.13.3</ecNumber>
    </recommendedName>
</protein>
<comment type="caution">
    <text evidence="11">The sequence shown here is derived from an EMBL/GenBank/DDBJ whole genome shotgun (WGS) entry which is preliminary data.</text>
</comment>
<name>A0A7X3FKX5_9BACL</name>
<dbReference type="InterPro" id="IPR011623">
    <property type="entry name" value="7TMR_DISM_rcpt_extracell_dom1"/>
</dbReference>
<comment type="catalytic activity">
    <reaction evidence="1">
        <text>ATP + protein L-histidine = ADP + protein N-phospho-L-histidine.</text>
        <dbReference type="EC" id="2.7.13.3"/>
    </reaction>
</comment>
<evidence type="ECO:0000256" key="8">
    <source>
        <dbReference type="ARBA" id="ARBA00023012"/>
    </source>
</evidence>
<gene>
    <name evidence="11" type="ORF">EDM21_17960</name>
</gene>
<dbReference type="OrthoDB" id="9815750at2"/>
<feature type="transmembrane region" description="Helical" evidence="9">
    <location>
        <begin position="289"/>
        <end position="308"/>
    </location>
</feature>
<keyword evidence="5" id="KW-0547">Nucleotide-binding</keyword>
<dbReference type="InterPro" id="IPR004358">
    <property type="entry name" value="Sig_transdc_His_kin-like_C"/>
</dbReference>
<dbReference type="InterPro" id="IPR005467">
    <property type="entry name" value="His_kinase_dom"/>
</dbReference>
<evidence type="ECO:0000256" key="7">
    <source>
        <dbReference type="ARBA" id="ARBA00022840"/>
    </source>
</evidence>
<evidence type="ECO:0000259" key="10">
    <source>
        <dbReference type="PROSITE" id="PS50109"/>
    </source>
</evidence>
<keyword evidence="6 11" id="KW-0418">Kinase</keyword>
<dbReference type="GO" id="GO:0000155">
    <property type="term" value="F:phosphorelay sensor kinase activity"/>
    <property type="evidence" value="ECO:0007669"/>
    <property type="project" value="InterPro"/>
</dbReference>
<feature type="transmembrane region" description="Helical" evidence="9">
    <location>
        <begin position="264"/>
        <end position="283"/>
    </location>
</feature>
<keyword evidence="8" id="KW-0902">Two-component regulatory system</keyword>
<evidence type="ECO:0000256" key="4">
    <source>
        <dbReference type="ARBA" id="ARBA00022679"/>
    </source>
</evidence>
<dbReference type="InterPro" id="IPR036097">
    <property type="entry name" value="HisK_dim/P_sf"/>
</dbReference>
<dbReference type="Pfam" id="PF02518">
    <property type="entry name" value="HATPase_c"/>
    <property type="match status" value="1"/>
</dbReference>
<keyword evidence="7" id="KW-0067">ATP-binding</keyword>
<dbReference type="Pfam" id="PF00512">
    <property type="entry name" value="HisKA"/>
    <property type="match status" value="1"/>
</dbReference>
<dbReference type="PRINTS" id="PR00344">
    <property type="entry name" value="BCTRLSENSOR"/>
</dbReference>
<evidence type="ECO:0000256" key="5">
    <source>
        <dbReference type="ARBA" id="ARBA00022741"/>
    </source>
</evidence>
<keyword evidence="9" id="KW-1133">Transmembrane helix</keyword>